<accession>A0A372NPV1</accession>
<keyword evidence="3" id="KW-1185">Reference proteome</keyword>
<proteinExistence type="predicted"/>
<reference evidence="2 3" key="1">
    <citation type="submission" date="2018-08" db="EMBL/GenBank/DDBJ databases">
        <title>Mucilaginibacter sp. MYSH2.</title>
        <authorList>
            <person name="Seo T."/>
        </authorList>
    </citation>
    <scope>NUCLEOTIDE SEQUENCE [LARGE SCALE GENOMIC DNA]</scope>
    <source>
        <strain evidence="2 3">MYSH2</strain>
    </source>
</reference>
<feature type="signal peptide" evidence="1">
    <location>
        <begin position="1"/>
        <end position="33"/>
    </location>
</feature>
<organism evidence="2 3">
    <name type="scientific">Mucilaginibacter conchicola</name>
    <dbReference type="NCBI Taxonomy" id="2303333"/>
    <lineage>
        <taxon>Bacteria</taxon>
        <taxon>Pseudomonadati</taxon>
        <taxon>Bacteroidota</taxon>
        <taxon>Sphingobacteriia</taxon>
        <taxon>Sphingobacteriales</taxon>
        <taxon>Sphingobacteriaceae</taxon>
        <taxon>Mucilaginibacter</taxon>
    </lineage>
</organism>
<dbReference type="EMBL" id="QWDC01000003">
    <property type="protein sequence ID" value="RFZ90952.1"/>
    <property type="molecule type" value="Genomic_DNA"/>
</dbReference>
<evidence type="ECO:0000256" key="1">
    <source>
        <dbReference type="SAM" id="SignalP"/>
    </source>
</evidence>
<evidence type="ECO:0000313" key="2">
    <source>
        <dbReference type="EMBL" id="RFZ90952.1"/>
    </source>
</evidence>
<comment type="caution">
    <text evidence="2">The sequence shown here is derived from an EMBL/GenBank/DDBJ whole genome shotgun (WGS) entry which is preliminary data.</text>
</comment>
<feature type="chain" id="PRO_5016754346" evidence="1">
    <location>
        <begin position="34"/>
        <end position="209"/>
    </location>
</feature>
<evidence type="ECO:0000313" key="3">
    <source>
        <dbReference type="Proteomes" id="UP000264217"/>
    </source>
</evidence>
<dbReference type="AlphaFoldDB" id="A0A372NPV1"/>
<name>A0A372NPV1_9SPHI</name>
<sequence>MFIKSKHSSIGIKMLHFILSVLFTCLVTTSALAQAPTQPVDVPSELKRFIPRGYEALNVTKGNLNKDAYADAIMVLFKTGEEKTSDVIDHPEKRPLLILTGNADGSYKLDARSDNAVYCVDCGGQMGDPFTGITIKNGYFSVEHYGGSGWRWTRIITFKYSPADKGWYLFKDGGESYHVSDPEKSKTTVKTVKSFGKVPFSKFDIYKEK</sequence>
<keyword evidence="1" id="KW-0732">Signal</keyword>
<gene>
    <name evidence="2" type="ORF">D0C36_18575</name>
</gene>
<dbReference type="Proteomes" id="UP000264217">
    <property type="component" value="Unassembled WGS sequence"/>
</dbReference>
<protein>
    <submittedName>
        <fullName evidence="2">Uncharacterized protein</fullName>
    </submittedName>
</protein>